<evidence type="ECO:0000313" key="3">
    <source>
        <dbReference type="Proteomes" id="UP001408789"/>
    </source>
</evidence>
<dbReference type="EMBL" id="JBCNJP010000007">
    <property type="protein sequence ID" value="KAK9075664.1"/>
    <property type="molecule type" value="Genomic_DNA"/>
</dbReference>
<name>A0AAP0DIQ5_9ASTR</name>
<dbReference type="InterPro" id="IPR042099">
    <property type="entry name" value="ANL_N_sf"/>
</dbReference>
<reference evidence="2 3" key="1">
    <citation type="submission" date="2024-04" db="EMBL/GenBank/DDBJ databases">
        <title>The reference genome of an endangered Asteraceae, Deinandra increscens subsp. villosa, native to the Central Coast of California.</title>
        <authorList>
            <person name="Guilliams M."/>
            <person name="Hasenstab-Lehman K."/>
            <person name="Meyer R."/>
            <person name="Mcevoy S."/>
        </authorList>
    </citation>
    <scope>NUCLEOTIDE SEQUENCE [LARGE SCALE GENOMIC DNA]</scope>
    <source>
        <tissue evidence="2">Leaf</tissue>
    </source>
</reference>
<dbReference type="InterPro" id="IPR000873">
    <property type="entry name" value="AMP-dep_synth/lig_dom"/>
</dbReference>
<evidence type="ECO:0000313" key="2">
    <source>
        <dbReference type="EMBL" id="KAK9075664.1"/>
    </source>
</evidence>
<keyword evidence="3" id="KW-1185">Reference proteome</keyword>
<proteinExistence type="predicted"/>
<dbReference type="GO" id="GO:0005783">
    <property type="term" value="C:endoplasmic reticulum"/>
    <property type="evidence" value="ECO:0007669"/>
    <property type="project" value="TreeGrafter"/>
</dbReference>
<dbReference type="SUPFAM" id="SSF56801">
    <property type="entry name" value="Acetyl-CoA synthetase-like"/>
    <property type="match status" value="1"/>
</dbReference>
<evidence type="ECO:0000259" key="1">
    <source>
        <dbReference type="Pfam" id="PF00501"/>
    </source>
</evidence>
<protein>
    <recommendedName>
        <fullName evidence="1">AMP-dependent synthetase/ligase domain-containing protein</fullName>
    </recommendedName>
</protein>
<organism evidence="2 3">
    <name type="scientific">Deinandra increscens subsp. villosa</name>
    <dbReference type="NCBI Taxonomy" id="3103831"/>
    <lineage>
        <taxon>Eukaryota</taxon>
        <taxon>Viridiplantae</taxon>
        <taxon>Streptophyta</taxon>
        <taxon>Embryophyta</taxon>
        <taxon>Tracheophyta</taxon>
        <taxon>Spermatophyta</taxon>
        <taxon>Magnoliopsida</taxon>
        <taxon>eudicotyledons</taxon>
        <taxon>Gunneridae</taxon>
        <taxon>Pentapetalae</taxon>
        <taxon>asterids</taxon>
        <taxon>campanulids</taxon>
        <taxon>Asterales</taxon>
        <taxon>Asteraceae</taxon>
        <taxon>Asteroideae</taxon>
        <taxon>Heliantheae alliance</taxon>
        <taxon>Madieae</taxon>
        <taxon>Madiinae</taxon>
        <taxon>Deinandra</taxon>
    </lineage>
</organism>
<feature type="domain" description="AMP-dependent synthetase/ligase" evidence="1">
    <location>
        <begin position="66"/>
        <end position="165"/>
    </location>
</feature>
<dbReference type="GO" id="GO:0010025">
    <property type="term" value="P:wax biosynthetic process"/>
    <property type="evidence" value="ECO:0007669"/>
    <property type="project" value="TreeGrafter"/>
</dbReference>
<dbReference type="PANTHER" id="PTHR43272">
    <property type="entry name" value="LONG-CHAIN-FATTY-ACID--COA LIGASE"/>
    <property type="match status" value="1"/>
</dbReference>
<comment type="caution">
    <text evidence="2">The sequence shown here is derived from an EMBL/GenBank/DDBJ whole genome shotgun (WGS) entry which is preliminary data.</text>
</comment>
<dbReference type="PANTHER" id="PTHR43272:SF6">
    <property type="entry name" value="LONG CHAIN ACYL-COA SYNTHETASE 1"/>
    <property type="match status" value="1"/>
</dbReference>
<accession>A0AAP0DIQ5</accession>
<dbReference type="Proteomes" id="UP001408789">
    <property type="component" value="Unassembled WGS sequence"/>
</dbReference>
<dbReference type="Gene3D" id="3.40.50.12780">
    <property type="entry name" value="N-terminal domain of ligase-like"/>
    <property type="match status" value="1"/>
</dbReference>
<dbReference type="AlphaFoldDB" id="A0AAP0DIQ5"/>
<dbReference type="GO" id="GO:0016020">
    <property type="term" value="C:membrane"/>
    <property type="evidence" value="ECO:0007669"/>
    <property type="project" value="TreeGrafter"/>
</dbReference>
<dbReference type="GO" id="GO:0004467">
    <property type="term" value="F:long-chain fatty acid-CoA ligase activity"/>
    <property type="evidence" value="ECO:0007669"/>
    <property type="project" value="TreeGrafter"/>
</dbReference>
<sequence length="176" mass="19599">MVSPENTNWIYEYGLIEDIPVPDANFSAPASRFSLQFQPTFNGSSSNPSADVDGSIVDSDIHNDSRSNKRFIVFHVKWGPYLWKTYKTVYDEVLNAASALRAAGIEPGCKVGIYGANCPQWIVPMEACNAESYISVPLYDTLGPGLVNFILDHAEVDVVFVQNKKVLRSKHFMSFI</sequence>
<dbReference type="GO" id="GO:0010143">
    <property type="term" value="P:cutin biosynthetic process"/>
    <property type="evidence" value="ECO:0007669"/>
    <property type="project" value="TreeGrafter"/>
</dbReference>
<dbReference type="Pfam" id="PF00501">
    <property type="entry name" value="AMP-binding"/>
    <property type="match status" value="1"/>
</dbReference>
<gene>
    <name evidence="2" type="ORF">SSX86_003990</name>
</gene>